<keyword evidence="1" id="KW-0812">Transmembrane</keyword>
<dbReference type="RefSeq" id="XP_043006634.1">
    <property type="nucleotide sequence ID" value="XM_043156822.1"/>
</dbReference>
<dbReference type="AlphaFoldDB" id="A0A9P7RUU2"/>
<proteinExistence type="predicted"/>
<feature type="transmembrane region" description="Helical" evidence="1">
    <location>
        <begin position="20"/>
        <end position="45"/>
    </location>
</feature>
<evidence type="ECO:0008006" key="4">
    <source>
        <dbReference type="Google" id="ProtNLM"/>
    </source>
</evidence>
<feature type="transmembrane region" description="Helical" evidence="1">
    <location>
        <begin position="52"/>
        <end position="71"/>
    </location>
</feature>
<dbReference type="InterPro" id="IPR036259">
    <property type="entry name" value="MFS_trans_sf"/>
</dbReference>
<dbReference type="Proteomes" id="UP001049176">
    <property type="component" value="Chromosome 7"/>
</dbReference>
<evidence type="ECO:0000256" key="1">
    <source>
        <dbReference type="SAM" id="Phobius"/>
    </source>
</evidence>
<dbReference type="OrthoDB" id="3001790at2759"/>
<name>A0A9P7RUU2_9AGAR</name>
<protein>
    <recommendedName>
        <fullName evidence="4">Major facilitator superfamily (MFS) profile domain-containing protein</fullName>
    </recommendedName>
</protein>
<gene>
    <name evidence="2" type="ORF">E1B28_011772</name>
</gene>
<dbReference type="SUPFAM" id="SSF103473">
    <property type="entry name" value="MFS general substrate transporter"/>
    <property type="match status" value="1"/>
</dbReference>
<feature type="transmembrane region" description="Helical" evidence="1">
    <location>
        <begin position="91"/>
        <end position="109"/>
    </location>
</feature>
<dbReference type="EMBL" id="CM032187">
    <property type="protein sequence ID" value="KAG7090164.1"/>
    <property type="molecule type" value="Genomic_DNA"/>
</dbReference>
<dbReference type="GeneID" id="66080847"/>
<dbReference type="KEGG" id="more:E1B28_011772"/>
<evidence type="ECO:0000313" key="2">
    <source>
        <dbReference type="EMBL" id="KAG7090164.1"/>
    </source>
</evidence>
<sequence>MLMCEQFLVNKYGKVTAGVWVAIVIQFTVVTLINTAYSAITLLVVDAATPGTLGAVNGLAQMLASGFRGLAPSVASSLFALSLDSQIAGGYFVYIVLLGVAITGTRCTLNKKWDFE</sequence>
<keyword evidence="3" id="KW-1185">Reference proteome</keyword>
<comment type="caution">
    <text evidence="2">The sequence shown here is derived from an EMBL/GenBank/DDBJ whole genome shotgun (WGS) entry which is preliminary data.</text>
</comment>
<organism evidence="2 3">
    <name type="scientific">Marasmius oreades</name>
    <name type="common">fairy-ring Marasmius</name>
    <dbReference type="NCBI Taxonomy" id="181124"/>
    <lineage>
        <taxon>Eukaryota</taxon>
        <taxon>Fungi</taxon>
        <taxon>Dikarya</taxon>
        <taxon>Basidiomycota</taxon>
        <taxon>Agaricomycotina</taxon>
        <taxon>Agaricomycetes</taxon>
        <taxon>Agaricomycetidae</taxon>
        <taxon>Agaricales</taxon>
        <taxon>Marasmiineae</taxon>
        <taxon>Marasmiaceae</taxon>
        <taxon>Marasmius</taxon>
    </lineage>
</organism>
<reference evidence="2" key="1">
    <citation type="journal article" date="2021" name="Genome Biol. Evol.">
        <title>The assembled and annotated genome of the fairy-ring fungus Marasmius oreades.</title>
        <authorList>
            <person name="Hiltunen M."/>
            <person name="Ament-Velasquez S.L."/>
            <person name="Johannesson H."/>
        </authorList>
    </citation>
    <scope>NUCLEOTIDE SEQUENCE</scope>
    <source>
        <strain evidence="2">03SP1</strain>
    </source>
</reference>
<accession>A0A9P7RUU2</accession>
<keyword evidence="1" id="KW-1133">Transmembrane helix</keyword>
<evidence type="ECO:0000313" key="3">
    <source>
        <dbReference type="Proteomes" id="UP001049176"/>
    </source>
</evidence>
<keyword evidence="1" id="KW-0472">Membrane</keyword>